<evidence type="ECO:0000313" key="1">
    <source>
        <dbReference type="EMBL" id="CCV01975.1"/>
    </source>
</evidence>
<gene>
    <name evidence="1" type="primary">131L</name>
    <name evidence="1" type="ORF">IIV22A_131L</name>
</gene>
<dbReference type="Proteomes" id="UP000141616">
    <property type="component" value="Segment"/>
</dbReference>
<name>W8W2C7_9VIRU</name>
<protein>
    <submittedName>
        <fullName evidence="1">Uncharacterized protein</fullName>
    </submittedName>
</protein>
<dbReference type="RefSeq" id="YP_009010892.1">
    <property type="nucleotide sequence ID" value="NC_023615.1"/>
</dbReference>
<organism evidence="1 2">
    <name type="scientific">Invertebrate iridescent virus 22</name>
    <dbReference type="NCBI Taxonomy" id="345198"/>
    <lineage>
        <taxon>Viruses</taxon>
        <taxon>Varidnaviria</taxon>
        <taxon>Bamfordvirae</taxon>
        <taxon>Nucleocytoviricota</taxon>
        <taxon>Megaviricetes</taxon>
        <taxon>Pimascovirales</taxon>
        <taxon>Pimascovirales incertae sedis</taxon>
        <taxon>Iridoviridae</taxon>
        <taxon>Betairidovirinae</taxon>
        <taxon>Chloriridovirus</taxon>
        <taxon>Chloriridovirus simulium1</taxon>
    </lineage>
</organism>
<accession>W8W2C7</accession>
<evidence type="ECO:0000313" key="2">
    <source>
        <dbReference type="Proteomes" id="UP000141616"/>
    </source>
</evidence>
<dbReference type="GeneID" id="18501681"/>
<proteinExistence type="predicted"/>
<reference evidence="1 2" key="1">
    <citation type="submission" date="2013-03" db="EMBL/GenBank/DDBJ databases">
        <title>Genomic and evolutionary features of invertebrate iridoviruse.</title>
        <authorList>
            <person name="Piegu B."/>
            <person name="Guizard S."/>
            <person name="Bideshi D."/>
            <person name="Spears T."/>
            <person name="Federici B."/>
            <person name="Bigot Y."/>
        </authorList>
    </citation>
    <scope>NUCLEOTIDE SEQUENCE [LARGE SCALE GENOMIC DNA]</scope>
    <source>
        <strain evidence="1">IIV22Aberystwyth</strain>
    </source>
</reference>
<sequence>MYKCSSIDGKMNPNTKKCIDNFVIQSKFREMYPEKAKAIQGMTVPSSYCDSIESMVIFADEKIQNQKLKLEQEKKFRESMGAPAKFDKYGKYKY</sequence>
<dbReference type="KEGG" id="vg:18501681"/>
<dbReference type="EMBL" id="HF920634">
    <property type="protein sequence ID" value="CCV01975.1"/>
    <property type="molecule type" value="Genomic_DNA"/>
</dbReference>